<dbReference type="AlphaFoldDB" id="E6Q0T0"/>
<evidence type="ECO:0000313" key="1">
    <source>
        <dbReference type="EMBL" id="CBI00790.1"/>
    </source>
</evidence>
<name>E6Q0T0_9ZZZZ</name>
<accession>E6Q0T0</accession>
<protein>
    <submittedName>
        <fullName evidence="1">Uncharacterized protein</fullName>
    </submittedName>
</protein>
<reference evidence="1" key="1">
    <citation type="submission" date="2009-10" db="EMBL/GenBank/DDBJ databases">
        <title>Diversity of trophic interactions inside an arsenic-rich microbial ecosystem.</title>
        <authorList>
            <person name="Bertin P.N."/>
            <person name="Heinrich-Salmeron A."/>
            <person name="Pelletier E."/>
            <person name="Goulhen-Chollet F."/>
            <person name="Arsene-Ploetze F."/>
            <person name="Gallien S."/>
            <person name="Calteau A."/>
            <person name="Vallenet D."/>
            <person name="Casiot C."/>
            <person name="Chane-Woon-Ming B."/>
            <person name="Giloteaux L."/>
            <person name="Barakat M."/>
            <person name="Bonnefoy V."/>
            <person name="Bruneel O."/>
            <person name="Chandler M."/>
            <person name="Cleiss J."/>
            <person name="Duran R."/>
            <person name="Elbaz-Poulichet F."/>
            <person name="Fonknechten N."/>
            <person name="Lauga B."/>
            <person name="Mornico D."/>
            <person name="Ortet P."/>
            <person name="Schaeffer C."/>
            <person name="Siguier P."/>
            <person name="Alexander Thil Smith A."/>
            <person name="Van Dorsselaer A."/>
            <person name="Weissenbach J."/>
            <person name="Medigue C."/>
            <person name="Le Paslier D."/>
        </authorList>
    </citation>
    <scope>NUCLEOTIDE SEQUENCE</scope>
</reference>
<comment type="caution">
    <text evidence="1">The sequence shown here is derived from an EMBL/GenBank/DDBJ whole genome shotgun (WGS) entry which is preliminary data.</text>
</comment>
<gene>
    <name evidence="1" type="ORF">CARN4_0137</name>
</gene>
<sequence>MKSKLAVSSGPHKKATYTLPPDALRAVEENWRFHETLDSRLADSKSEYVADLIRRDGARKVGKLTAKRANS</sequence>
<proteinExistence type="predicted"/>
<organism evidence="1">
    <name type="scientific">mine drainage metagenome</name>
    <dbReference type="NCBI Taxonomy" id="410659"/>
    <lineage>
        <taxon>unclassified sequences</taxon>
        <taxon>metagenomes</taxon>
        <taxon>ecological metagenomes</taxon>
    </lineage>
</organism>
<dbReference type="EMBL" id="CABO01000006">
    <property type="protein sequence ID" value="CBI00790.1"/>
    <property type="molecule type" value="Genomic_DNA"/>
</dbReference>